<keyword evidence="6" id="KW-1185">Reference proteome</keyword>
<dbReference type="PANTHER" id="PTHR43818">
    <property type="entry name" value="BCDNA.GH03377"/>
    <property type="match status" value="1"/>
</dbReference>
<dbReference type="Gene3D" id="3.30.360.10">
    <property type="entry name" value="Dihydrodipicolinate Reductase, domain 2"/>
    <property type="match status" value="1"/>
</dbReference>
<reference evidence="5" key="1">
    <citation type="submission" date="2023-06" db="EMBL/GenBank/DDBJ databases">
        <title>Sysu t00039.</title>
        <authorList>
            <person name="Gao L."/>
            <person name="Fang B.-Z."/>
            <person name="Li W.-J."/>
        </authorList>
    </citation>
    <scope>NUCLEOTIDE SEQUENCE</scope>
    <source>
        <strain evidence="5">SYSU T00039</strain>
    </source>
</reference>
<dbReference type="Proteomes" id="UP001172737">
    <property type="component" value="Unassembled WGS sequence"/>
</dbReference>
<dbReference type="Pfam" id="PF22725">
    <property type="entry name" value="GFO_IDH_MocA_C3"/>
    <property type="match status" value="1"/>
</dbReference>
<proteinExistence type="predicted"/>
<dbReference type="Pfam" id="PF01408">
    <property type="entry name" value="GFO_IDH_MocA"/>
    <property type="match status" value="1"/>
</dbReference>
<dbReference type="InterPro" id="IPR050463">
    <property type="entry name" value="Gfo/Idh/MocA_oxidrdct_glycsds"/>
</dbReference>
<protein>
    <submittedName>
        <fullName evidence="5">Gfo/Idh/MocA family oxidoreductase</fullName>
    </submittedName>
</protein>
<dbReference type="Gene3D" id="3.40.50.720">
    <property type="entry name" value="NAD(P)-binding Rossmann-like Domain"/>
    <property type="match status" value="1"/>
</dbReference>
<evidence type="ECO:0000313" key="5">
    <source>
        <dbReference type="EMBL" id="MDN4487841.1"/>
    </source>
</evidence>
<dbReference type="InterPro" id="IPR036291">
    <property type="entry name" value="NAD(P)-bd_dom_sf"/>
</dbReference>
<dbReference type="EMBL" id="JAUHPX010000003">
    <property type="protein sequence ID" value="MDN4487841.1"/>
    <property type="molecule type" value="Genomic_DNA"/>
</dbReference>
<dbReference type="RefSeq" id="WP_301144533.1">
    <property type="nucleotide sequence ID" value="NZ_JAUHPX010000003.1"/>
</dbReference>
<dbReference type="PANTHER" id="PTHR43818:SF11">
    <property type="entry name" value="BCDNA.GH03377"/>
    <property type="match status" value="1"/>
</dbReference>
<feature type="domain" description="Gfo/Idh/MocA-like oxidoreductase N-terminal" evidence="3">
    <location>
        <begin position="11"/>
        <end position="127"/>
    </location>
</feature>
<dbReference type="InterPro" id="IPR000683">
    <property type="entry name" value="Gfo/Idh/MocA-like_OxRdtase_N"/>
</dbReference>
<keyword evidence="2" id="KW-0520">NAD</keyword>
<organism evidence="5 6">
    <name type="scientific">Demequina lignilytica</name>
    <dbReference type="NCBI Taxonomy" id="3051663"/>
    <lineage>
        <taxon>Bacteria</taxon>
        <taxon>Bacillati</taxon>
        <taxon>Actinomycetota</taxon>
        <taxon>Actinomycetes</taxon>
        <taxon>Micrococcales</taxon>
        <taxon>Demequinaceae</taxon>
        <taxon>Demequina</taxon>
    </lineage>
</organism>
<comment type="caution">
    <text evidence="5">The sequence shown here is derived from an EMBL/GenBank/DDBJ whole genome shotgun (WGS) entry which is preliminary data.</text>
</comment>
<name>A0AAW7M8Z2_9MICO</name>
<evidence type="ECO:0000256" key="2">
    <source>
        <dbReference type="ARBA" id="ARBA00023027"/>
    </source>
</evidence>
<feature type="domain" description="GFO/IDH/MocA-like oxidoreductase" evidence="4">
    <location>
        <begin position="138"/>
        <end position="265"/>
    </location>
</feature>
<evidence type="ECO:0000313" key="6">
    <source>
        <dbReference type="Proteomes" id="UP001172737"/>
    </source>
</evidence>
<dbReference type="GO" id="GO:0000166">
    <property type="term" value="F:nucleotide binding"/>
    <property type="evidence" value="ECO:0007669"/>
    <property type="project" value="InterPro"/>
</dbReference>
<dbReference type="SUPFAM" id="SSF55347">
    <property type="entry name" value="Glyceraldehyde-3-phosphate dehydrogenase-like, C-terminal domain"/>
    <property type="match status" value="1"/>
</dbReference>
<keyword evidence="1" id="KW-0560">Oxidoreductase</keyword>
<dbReference type="AlphaFoldDB" id="A0AAW7M8Z2"/>
<dbReference type="InterPro" id="IPR055170">
    <property type="entry name" value="GFO_IDH_MocA-like_dom"/>
</dbReference>
<evidence type="ECO:0000259" key="3">
    <source>
        <dbReference type="Pfam" id="PF01408"/>
    </source>
</evidence>
<evidence type="ECO:0000256" key="1">
    <source>
        <dbReference type="ARBA" id="ARBA00023002"/>
    </source>
</evidence>
<evidence type="ECO:0000259" key="4">
    <source>
        <dbReference type="Pfam" id="PF22725"/>
    </source>
</evidence>
<gene>
    <name evidence="5" type="ORF">QQX10_06630</name>
</gene>
<dbReference type="GO" id="GO:0016491">
    <property type="term" value="F:oxidoreductase activity"/>
    <property type="evidence" value="ECO:0007669"/>
    <property type="project" value="UniProtKB-KW"/>
</dbReference>
<accession>A0AAW7M8Z2</accession>
<sequence>MPGFAGGGPVLRTGIIGAAQMGDVHARAVRRAGGVVQAIAGSTAASSLEAARRHFAVRPARDGWDVATADDVDVVHICTPNSTHAEFAIAALEAGKHVVCEKPLAVTVHEAESMATAAAHARTVASVPFVYRFFASARHARVLARSGELGRVHLIHGSYLQDWLSHPASDNWRTDATRGGPSRTFADIGVHWCDLAEFVAGQRITRLHARTAIAHAERSGRPVTTEDTAVLMFETDAGATGSVVLSQVSPGRKNRLWLSVDGIDGAAAFDQENPDSLWVGARDANRILMRGSADPADVAAYSKLPPGHPQGYQDAFDAFIEDHYRAIVGHEVDGLPTFADGLRAARLTEAVLESAASEAWVDVPASG</sequence>
<dbReference type="SUPFAM" id="SSF51735">
    <property type="entry name" value="NAD(P)-binding Rossmann-fold domains"/>
    <property type="match status" value="1"/>
</dbReference>